<dbReference type="AlphaFoldDB" id="A0A3M6UW53"/>
<reference evidence="2 3" key="1">
    <citation type="journal article" date="2018" name="Sci. Rep.">
        <title>Comparative analysis of the Pocillopora damicornis genome highlights role of immune system in coral evolution.</title>
        <authorList>
            <person name="Cunning R."/>
            <person name="Bay R.A."/>
            <person name="Gillette P."/>
            <person name="Baker A.C."/>
            <person name="Traylor-Knowles N."/>
        </authorList>
    </citation>
    <scope>NUCLEOTIDE SEQUENCE [LARGE SCALE GENOMIC DNA]</scope>
    <source>
        <strain evidence="2">RSMAS</strain>
        <tissue evidence="2">Whole animal</tissue>
    </source>
</reference>
<name>A0A3M6UW53_POCDA</name>
<feature type="region of interest" description="Disordered" evidence="1">
    <location>
        <begin position="1"/>
        <end position="69"/>
    </location>
</feature>
<sequence length="69" mass="7801">MRPLPSEEINPETESAMKESVGKYRPLRQRTVREETNKGKTGALPPAVSAHEATRFHQSKLVDGTRERL</sequence>
<proteinExistence type="predicted"/>
<protein>
    <submittedName>
        <fullName evidence="2">Uncharacterized protein</fullName>
    </submittedName>
</protein>
<gene>
    <name evidence="2" type="ORF">pdam_00006710</name>
</gene>
<dbReference type="EMBL" id="RCHS01000573">
    <property type="protein sequence ID" value="RMX57912.1"/>
    <property type="molecule type" value="Genomic_DNA"/>
</dbReference>
<accession>A0A3M6UW53</accession>
<evidence type="ECO:0000313" key="3">
    <source>
        <dbReference type="Proteomes" id="UP000275408"/>
    </source>
</evidence>
<evidence type="ECO:0000256" key="1">
    <source>
        <dbReference type="SAM" id="MobiDB-lite"/>
    </source>
</evidence>
<keyword evidence="3" id="KW-1185">Reference proteome</keyword>
<organism evidence="2 3">
    <name type="scientific">Pocillopora damicornis</name>
    <name type="common">Cauliflower coral</name>
    <name type="synonym">Millepora damicornis</name>
    <dbReference type="NCBI Taxonomy" id="46731"/>
    <lineage>
        <taxon>Eukaryota</taxon>
        <taxon>Metazoa</taxon>
        <taxon>Cnidaria</taxon>
        <taxon>Anthozoa</taxon>
        <taxon>Hexacorallia</taxon>
        <taxon>Scleractinia</taxon>
        <taxon>Astrocoeniina</taxon>
        <taxon>Pocilloporidae</taxon>
        <taxon>Pocillopora</taxon>
    </lineage>
</organism>
<comment type="caution">
    <text evidence="2">The sequence shown here is derived from an EMBL/GenBank/DDBJ whole genome shotgun (WGS) entry which is preliminary data.</text>
</comment>
<evidence type="ECO:0000313" key="2">
    <source>
        <dbReference type="EMBL" id="RMX57912.1"/>
    </source>
</evidence>
<dbReference type="Proteomes" id="UP000275408">
    <property type="component" value="Unassembled WGS sequence"/>
</dbReference>